<evidence type="ECO:0000256" key="1">
    <source>
        <dbReference type="SAM" id="SignalP"/>
    </source>
</evidence>
<keyword evidence="3" id="KW-1185">Reference proteome</keyword>
<organism evidence="2 3">
    <name type="scientific">Novosphingobium taihuense</name>
    <dbReference type="NCBI Taxonomy" id="260085"/>
    <lineage>
        <taxon>Bacteria</taxon>
        <taxon>Pseudomonadati</taxon>
        <taxon>Pseudomonadota</taxon>
        <taxon>Alphaproteobacteria</taxon>
        <taxon>Sphingomonadales</taxon>
        <taxon>Sphingomonadaceae</taxon>
        <taxon>Novosphingobium</taxon>
    </lineage>
</organism>
<dbReference type="OrthoDB" id="7451342at2"/>
<accession>A0A7W7EUW7</accession>
<dbReference type="RefSeq" id="WP_066556655.1">
    <property type="nucleotide sequence ID" value="NZ_JACHOA010000001.1"/>
</dbReference>
<sequence length="110" mass="11697">MRGIVLQFLILFSVLCAGFHAPAAAHDDHGQATVLVADAHHADAHEDFSDDSSSDPSQELYHHHHCPMTTVFDGSDGAMLAFANKELLWPSKAAALASLMPTPPTEPPAA</sequence>
<evidence type="ECO:0000313" key="3">
    <source>
        <dbReference type="Proteomes" id="UP000538566"/>
    </source>
</evidence>
<evidence type="ECO:0000313" key="2">
    <source>
        <dbReference type="EMBL" id="MBB4612755.1"/>
    </source>
</evidence>
<dbReference type="EMBL" id="JACHOA010000001">
    <property type="protein sequence ID" value="MBB4612755.1"/>
    <property type="molecule type" value="Genomic_DNA"/>
</dbReference>
<name>A0A7W7EUW7_9SPHN</name>
<feature type="chain" id="PRO_5030600924" evidence="1">
    <location>
        <begin position="26"/>
        <end position="110"/>
    </location>
</feature>
<dbReference type="AlphaFoldDB" id="A0A7W7EUW7"/>
<keyword evidence="1" id="KW-0732">Signal</keyword>
<feature type="signal peptide" evidence="1">
    <location>
        <begin position="1"/>
        <end position="25"/>
    </location>
</feature>
<reference evidence="2 3" key="1">
    <citation type="submission" date="2020-08" db="EMBL/GenBank/DDBJ databases">
        <title>Genomic Encyclopedia of Type Strains, Phase IV (KMG-IV): sequencing the most valuable type-strain genomes for metagenomic binning, comparative biology and taxonomic classification.</title>
        <authorList>
            <person name="Goeker M."/>
        </authorList>
    </citation>
    <scope>NUCLEOTIDE SEQUENCE [LARGE SCALE GENOMIC DNA]</scope>
    <source>
        <strain evidence="2 3">DSM 17507</strain>
    </source>
</reference>
<protein>
    <submittedName>
        <fullName evidence="2">Uncharacterized protein</fullName>
    </submittedName>
</protein>
<dbReference type="Proteomes" id="UP000538566">
    <property type="component" value="Unassembled WGS sequence"/>
</dbReference>
<gene>
    <name evidence="2" type="ORF">GGR37_001001</name>
</gene>
<proteinExistence type="predicted"/>
<comment type="caution">
    <text evidence="2">The sequence shown here is derived from an EMBL/GenBank/DDBJ whole genome shotgun (WGS) entry which is preliminary data.</text>
</comment>